<dbReference type="NCBIfam" id="TIGR02147">
    <property type="entry name" value="Fsuc_second"/>
    <property type="match status" value="1"/>
</dbReference>
<evidence type="ECO:0000313" key="2">
    <source>
        <dbReference type="EMBL" id="OGK06932.1"/>
    </source>
</evidence>
<dbReference type="InterPro" id="IPR025537">
    <property type="entry name" value="DUF4423"/>
</dbReference>
<name>A0A1F7FKE6_UNCRA</name>
<dbReference type="AlphaFoldDB" id="A0A1F7FKE6"/>
<evidence type="ECO:0000259" key="1">
    <source>
        <dbReference type="Pfam" id="PF14394"/>
    </source>
</evidence>
<proteinExistence type="predicted"/>
<gene>
    <name evidence="2" type="ORF">A2519_05810</name>
</gene>
<sequence>MKKLFEYANYHEFLSDWFKAHKTGENHCSYQTFAERAGFQDKSSIHAVVTGRRDLSKNGVYKFIKALQLNKKETKYFRNLVGFNQAGDLATRKSYFERMNSIRTAGAGVQARIMRQDQYDYYAQWWNSAIRSYIGMHPFKNDFKLLARSLYPAIKPMQAKRSVRLLEKLGLIKKGKTGTYVLTEKHISTGKEVAGLGVLDFHDTCTKLACAAMAHLPRSERHVSGMTLGVSRKCYEKISEEIMKFQQKIRGIVDADKGSDRVYQMNVYMVPFSKPGNWSKRKTQE</sequence>
<comment type="caution">
    <text evidence="2">The sequence shown here is derived from an EMBL/GenBank/DDBJ whole genome shotgun (WGS) entry which is preliminary data.</text>
</comment>
<evidence type="ECO:0000313" key="3">
    <source>
        <dbReference type="Proteomes" id="UP000179243"/>
    </source>
</evidence>
<dbReference type="Pfam" id="PF14394">
    <property type="entry name" value="DUF4423"/>
    <property type="match status" value="1"/>
</dbReference>
<dbReference type="InterPro" id="IPR011873">
    <property type="entry name" value="CHP02147"/>
</dbReference>
<dbReference type="Proteomes" id="UP000179243">
    <property type="component" value="Unassembled WGS sequence"/>
</dbReference>
<reference evidence="2 3" key="1">
    <citation type="journal article" date="2016" name="Nat. Commun.">
        <title>Thousands of microbial genomes shed light on interconnected biogeochemical processes in an aquifer system.</title>
        <authorList>
            <person name="Anantharaman K."/>
            <person name="Brown C.T."/>
            <person name="Hug L.A."/>
            <person name="Sharon I."/>
            <person name="Castelle C.J."/>
            <person name="Probst A.J."/>
            <person name="Thomas B.C."/>
            <person name="Singh A."/>
            <person name="Wilkins M.J."/>
            <person name="Karaoz U."/>
            <person name="Brodie E.L."/>
            <person name="Williams K.H."/>
            <person name="Hubbard S.S."/>
            <person name="Banfield J.F."/>
        </authorList>
    </citation>
    <scope>NUCLEOTIDE SEQUENCE [LARGE SCALE GENOMIC DNA]</scope>
</reference>
<protein>
    <recommendedName>
        <fullName evidence="1">DUF4423 domain-containing protein</fullName>
    </recommendedName>
</protein>
<accession>A0A1F7FKE6</accession>
<dbReference type="EMBL" id="MFYX01000017">
    <property type="protein sequence ID" value="OGK06932.1"/>
    <property type="molecule type" value="Genomic_DNA"/>
</dbReference>
<organism evidence="2 3">
    <name type="scientific">Candidatus Raymondbacteria bacterium RIFOXYD12_FULL_49_13</name>
    <dbReference type="NCBI Taxonomy" id="1817890"/>
    <lineage>
        <taxon>Bacteria</taxon>
        <taxon>Raymondiibacteriota</taxon>
    </lineage>
</organism>
<feature type="domain" description="DUF4423" evidence="1">
    <location>
        <begin position="112"/>
        <end position="271"/>
    </location>
</feature>